<evidence type="ECO:0000256" key="5">
    <source>
        <dbReference type="ARBA" id="ARBA00022989"/>
    </source>
</evidence>
<feature type="transmembrane region" description="Helical" evidence="7">
    <location>
        <begin position="151"/>
        <end position="174"/>
    </location>
</feature>
<keyword evidence="4 7" id="KW-0812">Transmembrane</keyword>
<evidence type="ECO:0000256" key="4">
    <source>
        <dbReference type="ARBA" id="ARBA00022692"/>
    </source>
</evidence>
<dbReference type="Pfam" id="PF00528">
    <property type="entry name" value="BPD_transp_1"/>
    <property type="match status" value="1"/>
</dbReference>
<dbReference type="InterPro" id="IPR045621">
    <property type="entry name" value="BPD_transp_1_N"/>
</dbReference>
<organism evidence="9 10">
    <name type="scientific">Rhodopseudomonas palustris</name>
    <dbReference type="NCBI Taxonomy" id="1076"/>
    <lineage>
        <taxon>Bacteria</taxon>
        <taxon>Pseudomonadati</taxon>
        <taxon>Pseudomonadota</taxon>
        <taxon>Alphaproteobacteria</taxon>
        <taxon>Hyphomicrobiales</taxon>
        <taxon>Nitrobacteraceae</taxon>
        <taxon>Rhodopseudomonas</taxon>
    </lineage>
</organism>
<gene>
    <name evidence="9" type="ORF">HZA66_23675</name>
</gene>
<dbReference type="PROSITE" id="PS50928">
    <property type="entry name" value="ABC_TM1"/>
    <property type="match status" value="1"/>
</dbReference>
<dbReference type="GO" id="GO:0055085">
    <property type="term" value="P:transmembrane transport"/>
    <property type="evidence" value="ECO:0007669"/>
    <property type="project" value="InterPro"/>
</dbReference>
<keyword evidence="3" id="KW-1003">Cell membrane</keyword>
<name>A0A933S4N2_RHOPL</name>
<dbReference type="SUPFAM" id="SSF161098">
    <property type="entry name" value="MetI-like"/>
    <property type="match status" value="1"/>
</dbReference>
<feature type="transmembrane region" description="Helical" evidence="7">
    <location>
        <begin position="200"/>
        <end position="220"/>
    </location>
</feature>
<evidence type="ECO:0000256" key="3">
    <source>
        <dbReference type="ARBA" id="ARBA00022475"/>
    </source>
</evidence>
<feature type="transmembrane region" description="Helical" evidence="7">
    <location>
        <begin position="304"/>
        <end position="323"/>
    </location>
</feature>
<keyword evidence="6 7" id="KW-0472">Membrane</keyword>
<dbReference type="EMBL" id="JACRJB010000067">
    <property type="protein sequence ID" value="MBI5132452.1"/>
    <property type="molecule type" value="Genomic_DNA"/>
</dbReference>
<comment type="similarity">
    <text evidence="7">Belongs to the binding-protein-dependent transport system permease family.</text>
</comment>
<dbReference type="Pfam" id="PF19300">
    <property type="entry name" value="BPD_transp_1_N"/>
    <property type="match status" value="1"/>
</dbReference>
<comment type="subcellular location">
    <subcellularLocation>
        <location evidence="1 7">Cell membrane</location>
        <topology evidence="1 7">Multi-pass membrane protein</topology>
    </subcellularLocation>
</comment>
<evidence type="ECO:0000256" key="2">
    <source>
        <dbReference type="ARBA" id="ARBA00022448"/>
    </source>
</evidence>
<dbReference type="AlphaFoldDB" id="A0A933S4N2"/>
<keyword evidence="5 7" id="KW-1133">Transmembrane helix</keyword>
<evidence type="ECO:0000313" key="9">
    <source>
        <dbReference type="EMBL" id="MBI5132452.1"/>
    </source>
</evidence>
<evidence type="ECO:0000313" key="10">
    <source>
        <dbReference type="Proteomes" id="UP000782519"/>
    </source>
</evidence>
<reference evidence="9" key="1">
    <citation type="submission" date="2020-07" db="EMBL/GenBank/DDBJ databases">
        <title>Huge and variable diversity of episymbiotic CPR bacteria and DPANN archaea in groundwater ecosystems.</title>
        <authorList>
            <person name="He C.Y."/>
            <person name="Keren R."/>
            <person name="Whittaker M."/>
            <person name="Farag I.F."/>
            <person name="Doudna J."/>
            <person name="Cate J.H.D."/>
            <person name="Banfield J.F."/>
        </authorList>
    </citation>
    <scope>NUCLEOTIDE SEQUENCE</scope>
    <source>
        <strain evidence="9">NC_groundwater_1818_Pr3_B-0.1um_66_35</strain>
    </source>
</reference>
<comment type="caution">
    <text evidence="9">The sequence shown here is derived from an EMBL/GenBank/DDBJ whole genome shotgun (WGS) entry which is preliminary data.</text>
</comment>
<feature type="domain" description="ABC transmembrane type-1" evidence="8">
    <location>
        <begin position="112"/>
        <end position="323"/>
    </location>
</feature>
<dbReference type="CDD" id="cd06261">
    <property type="entry name" value="TM_PBP2"/>
    <property type="match status" value="1"/>
</dbReference>
<evidence type="ECO:0000256" key="1">
    <source>
        <dbReference type="ARBA" id="ARBA00004651"/>
    </source>
</evidence>
<feature type="transmembrane region" description="Helical" evidence="7">
    <location>
        <begin position="12"/>
        <end position="41"/>
    </location>
</feature>
<protein>
    <submittedName>
        <fullName evidence="9">ABC transporter permease</fullName>
    </submittedName>
</protein>
<proteinExistence type="inferred from homology"/>
<dbReference type="GO" id="GO:0005886">
    <property type="term" value="C:plasma membrane"/>
    <property type="evidence" value="ECO:0007669"/>
    <property type="project" value="UniProtKB-SubCell"/>
</dbReference>
<dbReference type="InterPro" id="IPR000515">
    <property type="entry name" value="MetI-like"/>
</dbReference>
<keyword evidence="2 7" id="KW-0813">Transport</keyword>
<dbReference type="Gene3D" id="1.10.3720.10">
    <property type="entry name" value="MetI-like"/>
    <property type="match status" value="1"/>
</dbReference>
<sequence>MRALALSVTGNRGVAIAIAIAQWVARFVAVVLVIATFNFVLVHAAPGDPAQVMAGQSGSADEQMLAQLRAEYGLDKPYPVQLAIYLKRIVTLDLGYSYRQQRSVLSLIAERLPATLLLTCSAFLLSLAAGVSLGTLAGVRAGKWSDTALTIVSLLLYAMPVFWLGLMLVLLFSVKLDWLPAFGYVSIGVPMTPLQRIGDIAAHMVLPVVSLGAVLMAIYARLMRSAIIDVAHQDFIKTARAKGLKRGQIIMRHMLRNAVLPVVTVAGMQAGTLVGGSVVIETVFAWPGLGRLTFDSVLQRDYPLMLGIFLVMSVIVILLNFVTDTIYRIVDPRVSLRAAA</sequence>
<dbReference type="PANTHER" id="PTHR43163:SF9">
    <property type="entry name" value="ABC TRANSPORTER PERMEASE PROTEIN"/>
    <property type="match status" value="1"/>
</dbReference>
<evidence type="ECO:0000256" key="6">
    <source>
        <dbReference type="ARBA" id="ARBA00023136"/>
    </source>
</evidence>
<evidence type="ECO:0000256" key="7">
    <source>
        <dbReference type="RuleBase" id="RU363032"/>
    </source>
</evidence>
<feature type="transmembrane region" description="Helical" evidence="7">
    <location>
        <begin position="116"/>
        <end position="139"/>
    </location>
</feature>
<accession>A0A933S4N2</accession>
<feature type="transmembrane region" description="Helical" evidence="7">
    <location>
        <begin position="258"/>
        <end position="284"/>
    </location>
</feature>
<dbReference type="PANTHER" id="PTHR43163">
    <property type="entry name" value="DIPEPTIDE TRANSPORT SYSTEM PERMEASE PROTEIN DPPB-RELATED"/>
    <property type="match status" value="1"/>
</dbReference>
<evidence type="ECO:0000259" key="8">
    <source>
        <dbReference type="PROSITE" id="PS50928"/>
    </source>
</evidence>
<dbReference type="Proteomes" id="UP000782519">
    <property type="component" value="Unassembled WGS sequence"/>
</dbReference>
<dbReference type="InterPro" id="IPR035906">
    <property type="entry name" value="MetI-like_sf"/>
</dbReference>